<feature type="domain" description="EH" evidence="5">
    <location>
        <begin position="264"/>
        <end position="353"/>
    </location>
</feature>
<dbReference type="CDD" id="cd00052">
    <property type="entry name" value="EH"/>
    <property type="match status" value="2"/>
</dbReference>
<keyword evidence="8" id="KW-1185">Reference proteome</keyword>
<dbReference type="AlphaFoldDB" id="A0A8J2K5I4"/>
<dbReference type="GO" id="GO:0030132">
    <property type="term" value="C:clathrin coat of coated pit"/>
    <property type="evidence" value="ECO:0007669"/>
    <property type="project" value="TreeGrafter"/>
</dbReference>
<dbReference type="InterPro" id="IPR007702">
    <property type="entry name" value="Janus"/>
</dbReference>
<dbReference type="InterPro" id="IPR000261">
    <property type="entry name" value="EH_dom"/>
</dbReference>
<feature type="compositionally biased region" description="Basic and acidic residues" evidence="4">
    <location>
        <begin position="639"/>
        <end position="651"/>
    </location>
</feature>
<feature type="domain" description="EF-hand" evidence="6">
    <location>
        <begin position="156"/>
        <end position="180"/>
    </location>
</feature>
<dbReference type="GO" id="GO:0045296">
    <property type="term" value="F:cadherin binding"/>
    <property type="evidence" value="ECO:0007669"/>
    <property type="project" value="TreeGrafter"/>
</dbReference>
<dbReference type="PANTHER" id="PTHR11216:SF176">
    <property type="entry name" value="EPIDERMAL GROWTH FACTOR RECEPTOR PATHWAY SUBSTRATE CLONE 15, ISOFORM A"/>
    <property type="match status" value="1"/>
</dbReference>
<feature type="binding site" evidence="2">
    <location>
        <position position="862"/>
    </location>
    <ligand>
        <name>substrate</name>
    </ligand>
</feature>
<feature type="domain" description="EF-hand" evidence="6">
    <location>
        <begin position="263"/>
        <end position="298"/>
    </location>
</feature>
<feature type="domain" description="EF-hand" evidence="6">
    <location>
        <begin position="302"/>
        <end position="332"/>
    </location>
</feature>
<name>A0A8J2K5I4_9HEXA</name>
<evidence type="ECO:0000256" key="1">
    <source>
        <dbReference type="PIRSR" id="PIRSR607702-1"/>
    </source>
</evidence>
<protein>
    <submittedName>
        <fullName evidence="7">Uncharacterized protein</fullName>
    </submittedName>
</protein>
<dbReference type="PROSITE" id="PS50222">
    <property type="entry name" value="EF_HAND_2"/>
    <property type="match status" value="3"/>
</dbReference>
<evidence type="ECO:0000313" key="7">
    <source>
        <dbReference type="EMBL" id="CAG7729697.1"/>
    </source>
</evidence>
<dbReference type="Pfam" id="PF12763">
    <property type="entry name" value="EH"/>
    <property type="match status" value="2"/>
</dbReference>
<evidence type="ECO:0000256" key="4">
    <source>
        <dbReference type="SAM" id="MobiDB-lite"/>
    </source>
</evidence>
<feature type="region of interest" description="Disordered" evidence="4">
    <location>
        <begin position="739"/>
        <end position="770"/>
    </location>
</feature>
<gene>
    <name evidence="7" type="ORF">AFUS01_LOCUS18394</name>
</gene>
<feature type="compositionally biased region" description="Gly residues" evidence="4">
    <location>
        <begin position="712"/>
        <end position="722"/>
    </location>
</feature>
<reference evidence="7" key="1">
    <citation type="submission" date="2021-06" db="EMBL/GenBank/DDBJ databases">
        <authorList>
            <person name="Hodson N. C."/>
            <person name="Mongue J. A."/>
            <person name="Jaron S. K."/>
        </authorList>
    </citation>
    <scope>NUCLEOTIDE SEQUENCE</scope>
</reference>
<dbReference type="Pfam" id="PF05005">
    <property type="entry name" value="Ocnus"/>
    <property type="match status" value="1"/>
</dbReference>
<feature type="compositionally biased region" description="Low complexity" evidence="4">
    <location>
        <begin position="701"/>
        <end position="711"/>
    </location>
</feature>
<organism evidence="7 8">
    <name type="scientific">Allacma fusca</name>
    <dbReference type="NCBI Taxonomy" id="39272"/>
    <lineage>
        <taxon>Eukaryota</taxon>
        <taxon>Metazoa</taxon>
        <taxon>Ecdysozoa</taxon>
        <taxon>Arthropoda</taxon>
        <taxon>Hexapoda</taxon>
        <taxon>Collembola</taxon>
        <taxon>Symphypleona</taxon>
        <taxon>Sminthuridae</taxon>
        <taxon>Allacma</taxon>
    </lineage>
</organism>
<accession>A0A8J2K5I4</accession>
<dbReference type="Proteomes" id="UP000708208">
    <property type="component" value="Unassembled WGS sequence"/>
</dbReference>
<dbReference type="InterPro" id="IPR002048">
    <property type="entry name" value="EF_hand_dom"/>
</dbReference>
<dbReference type="PROSITE" id="PS50031">
    <property type="entry name" value="EH"/>
    <property type="match status" value="2"/>
</dbReference>
<keyword evidence="3" id="KW-0175">Coiled coil</keyword>
<dbReference type="EMBL" id="CAJVCH010182717">
    <property type="protein sequence ID" value="CAG7729697.1"/>
    <property type="molecule type" value="Genomic_DNA"/>
</dbReference>
<evidence type="ECO:0000313" key="8">
    <source>
        <dbReference type="Proteomes" id="UP000708208"/>
    </source>
</evidence>
<dbReference type="InterPro" id="IPR018247">
    <property type="entry name" value="EF_Hand_1_Ca_BS"/>
</dbReference>
<dbReference type="OrthoDB" id="524326at2759"/>
<dbReference type="PROSITE" id="PS00018">
    <property type="entry name" value="EF_HAND_1"/>
    <property type="match status" value="2"/>
</dbReference>
<feature type="active site" description="Proton acceptor" evidence="1">
    <location>
        <position position="893"/>
    </location>
</feature>
<evidence type="ECO:0000256" key="3">
    <source>
        <dbReference type="SAM" id="Coils"/>
    </source>
</evidence>
<comment type="caution">
    <text evidence="7">The sequence shown here is derived from an EMBL/GenBank/DDBJ whole genome shotgun (WGS) entry which is preliminary data.</text>
</comment>
<feature type="compositionally biased region" description="Pro residues" evidence="4">
    <location>
        <begin position="672"/>
        <end position="700"/>
    </location>
</feature>
<dbReference type="GO" id="GO:0006897">
    <property type="term" value="P:endocytosis"/>
    <property type="evidence" value="ECO:0007669"/>
    <property type="project" value="TreeGrafter"/>
</dbReference>
<dbReference type="PANTHER" id="PTHR11216">
    <property type="entry name" value="EH DOMAIN"/>
    <property type="match status" value="1"/>
</dbReference>
<evidence type="ECO:0000256" key="2">
    <source>
        <dbReference type="PIRSR" id="PIRSR607702-2"/>
    </source>
</evidence>
<dbReference type="GO" id="GO:0016197">
    <property type="term" value="P:endosomal transport"/>
    <property type="evidence" value="ECO:0007669"/>
    <property type="project" value="TreeGrafter"/>
</dbReference>
<dbReference type="GO" id="GO:0005509">
    <property type="term" value="F:calcium ion binding"/>
    <property type="evidence" value="ECO:0007669"/>
    <property type="project" value="InterPro"/>
</dbReference>
<evidence type="ECO:0000259" key="6">
    <source>
        <dbReference type="PROSITE" id="PS50222"/>
    </source>
</evidence>
<evidence type="ECO:0000259" key="5">
    <source>
        <dbReference type="PROSITE" id="PS50031"/>
    </source>
</evidence>
<feature type="domain" description="EH" evidence="5">
    <location>
        <begin position="69"/>
        <end position="160"/>
    </location>
</feature>
<proteinExistence type="predicted"/>
<dbReference type="SMART" id="SM00027">
    <property type="entry name" value="EH"/>
    <property type="match status" value="2"/>
</dbReference>
<feature type="coiled-coil region" evidence="3">
    <location>
        <begin position="371"/>
        <end position="534"/>
    </location>
</feature>
<feature type="compositionally biased region" description="Low complexity" evidence="4">
    <location>
        <begin position="739"/>
        <end position="756"/>
    </location>
</feature>
<feature type="region of interest" description="Disordered" evidence="4">
    <location>
        <begin position="610"/>
        <end position="727"/>
    </location>
</feature>
<sequence>MGILRVLEVRGQDRRLPIRRNIKTHHRVELVVGEGVLLNGTACPAYLQDFMRNIMTSVLPPPAQVAGKYAPLYEAFYRQLDPSGKGIITAPDGAKFLKKSGLSDAILSKIWDLSDPTGKGYLDKSGLFVSLKLVSLAQNGGEVDIKSVLSETPEPQMDADKDGALDLTEFVTCMGLLGKALGENGRVPNSLPQIPVITSSAPSSVLPPPTPPLIAGPPLPTLPATILPPKPLPPVGAVPPVPVLPPVNQNMNIIQVDWIVSPEELAKYTVLFTATDKDRDGYVSGLEIRDVFLQSGIPQPTLAHIWNLCDTDQTGKLSLEQFALAMYFINKKLAGFEPPAALLPHMIPPSLRSGGLGAGQQSAPSDTNPEFELISKEIKELAFEKEAIENEIAAKETEKKIKSGEMRSLQTELDTLAATLKQLENQKGVAGAKLGELAAQVDTLKTQADSQEESLSVQEGEVNEKLREYNGLNEEEASIEVGMKESQETIDKLALTLQETQLAIVQAKAKISSLTELKETMENLASKFAEVIENGNVYSITEPELMDLAGELSELIGEPEPEVNANNNFVNATEDPFASSVESQFVSSSIPVASGFEVAFMPQQEEDPFAALHAPPPLSASSPWSQPDPFAPVAGGGSIKHDFSPGKDPFGHEPFSLPEESPALPPKKAGKAPPPRPAPPKNAPARPPPPKIQSAPPPQQPQAFGDPFGQGDPFGGSAGDGGDFADFSQFDQQFNAAVSTSTFGSSSPWGTSPTSSRNTGRSSASDSFSLGTKTLDFTEDPFKNYRYEDPFALADPFQSLAGDPFSQQQQSNSHFAEGPGLRVIREESDNCCFFGVRTMSQLGAEKLNLVKDVDIDPQGRFKYVLVKVYIDDPASKEDTYKYVVRGYADCPFHADVYDRLSATLRKIGGLDSECVGGGRILHENKKITVFGYSQGYGRADHNISVNVLKKFYTDYDISWNNDGY</sequence>
<feature type="compositionally biased region" description="Polar residues" evidence="4">
    <location>
        <begin position="757"/>
        <end position="770"/>
    </location>
</feature>